<keyword evidence="2" id="KW-0479">Metal-binding</keyword>
<dbReference type="EMBL" id="CP006867">
    <property type="protein sequence ID" value="ALU11730.1"/>
    <property type="molecule type" value="Genomic_DNA"/>
</dbReference>
<dbReference type="GeneID" id="30680230"/>
<comment type="cofactor">
    <cofactor evidence="2">
        <name>[2Fe-2S] cluster</name>
        <dbReference type="ChEBI" id="CHEBI:190135"/>
    </cofactor>
    <text evidence="2">Binds 1 [2Fe-2S] cluster per subunit.</text>
</comment>
<feature type="binding site" evidence="2">
    <location>
        <position position="216"/>
    </location>
    <ligand>
        <name>[2Fe-2S] cluster</name>
        <dbReference type="ChEBI" id="CHEBI:190135"/>
    </ligand>
</feature>
<dbReference type="InterPro" id="IPR012165">
    <property type="entry name" value="Cyt_c3_hydrogenase_gsu"/>
</dbReference>
<keyword evidence="1" id="KW-0274">FAD</keyword>
<reference evidence="3 4" key="1">
    <citation type="submission" date="2013-11" db="EMBL/GenBank/DDBJ databases">
        <title>Comparative genomics of Ignicoccus.</title>
        <authorList>
            <person name="Podar M."/>
        </authorList>
    </citation>
    <scope>NUCLEOTIDE SEQUENCE [LARGE SCALE GENOMIC DNA]</scope>
    <source>
        <strain evidence="3 4">DSM 13165</strain>
    </source>
</reference>
<keyword evidence="1" id="KW-0285">Flavoprotein</keyword>
<dbReference type="GO" id="GO:0046872">
    <property type="term" value="F:metal ion binding"/>
    <property type="evidence" value="ECO:0007669"/>
    <property type="project" value="UniProtKB-KW"/>
</dbReference>
<dbReference type="RefSeq" id="WP_075049792.1">
    <property type="nucleotide sequence ID" value="NZ_CP006867.1"/>
</dbReference>
<gene>
    <name evidence="3" type="ORF">EYM_04185</name>
</gene>
<dbReference type="PIRSF" id="PIRSF006816">
    <property type="entry name" value="Cyc3_hyd_g"/>
    <property type="match status" value="1"/>
</dbReference>
<dbReference type="InterPro" id="IPR017938">
    <property type="entry name" value="Riboflavin_synthase-like_b-brl"/>
</dbReference>
<keyword evidence="2" id="KW-0411">Iron-sulfur</keyword>
<feature type="binding site" evidence="2">
    <location>
        <position position="208"/>
    </location>
    <ligand>
        <name>[2Fe-2S] cluster</name>
        <dbReference type="ChEBI" id="CHEBI:190135"/>
    </ligand>
</feature>
<dbReference type="Gene3D" id="2.40.30.10">
    <property type="entry name" value="Translation factors"/>
    <property type="match status" value="1"/>
</dbReference>
<dbReference type="SUPFAM" id="SSF52343">
    <property type="entry name" value="Ferredoxin reductase-like, C-terminal NADP-linked domain"/>
    <property type="match status" value="1"/>
</dbReference>
<dbReference type="GO" id="GO:0050660">
    <property type="term" value="F:flavin adenine dinucleotide binding"/>
    <property type="evidence" value="ECO:0007669"/>
    <property type="project" value="InterPro"/>
</dbReference>
<dbReference type="STRING" id="940295.EYM_04185"/>
<comment type="cofactor">
    <cofactor evidence="1">
        <name>FAD</name>
        <dbReference type="ChEBI" id="CHEBI:57692"/>
    </cofactor>
    <text evidence="1">Binds 1 FAD per subunit.</text>
</comment>
<name>A0A0U2VC96_9CREN</name>
<dbReference type="KEGG" id="iis:EYM_04185"/>
<dbReference type="GO" id="GO:0006221">
    <property type="term" value="P:pyrimidine nucleotide biosynthetic process"/>
    <property type="evidence" value="ECO:0007669"/>
    <property type="project" value="InterPro"/>
</dbReference>
<feature type="binding site" evidence="2">
    <location>
        <position position="205"/>
    </location>
    <ligand>
        <name>[2Fe-2S] cluster</name>
        <dbReference type="ChEBI" id="CHEBI:190135"/>
    </ligand>
</feature>
<keyword evidence="2" id="KW-0408">Iron</keyword>
<dbReference type="Proteomes" id="UP000060778">
    <property type="component" value="Chromosome"/>
</dbReference>
<evidence type="ECO:0000256" key="1">
    <source>
        <dbReference type="PIRSR" id="PIRSR006816-1"/>
    </source>
</evidence>
<protein>
    <submittedName>
        <fullName evidence="3">Dihydroorotate dehydrogenase</fullName>
    </submittedName>
</protein>
<sequence>MKYEYKISGVLRKRKLNKYVYEIYVKWAEKPPVGTFFMVWLPGFEAIPLSVADWDKGALKFLVQIRGQTTKALYSAEKVGLMGPLGREAPRPSSKPTLIAGGIGVAPLLYMRREWGGKLIYGARNSEMLIPLDELGGEVIVATEDGSKGIKGTVIDAFKENLAKSDIYSCGPLPMMRALGEMARSMGLRGYGSTEVPVKCGMGICGACAIAGRLLCKEPWIPLHLF</sequence>
<dbReference type="AlphaFoldDB" id="A0A0U2VC96"/>
<proteinExistence type="predicted"/>
<evidence type="ECO:0000256" key="2">
    <source>
        <dbReference type="PIRSR" id="PIRSR006816-2"/>
    </source>
</evidence>
<keyword evidence="2" id="KW-0001">2Fe-2S</keyword>
<organism evidence="3 4">
    <name type="scientific">Ignicoccus islandicus DSM 13165</name>
    <dbReference type="NCBI Taxonomy" id="940295"/>
    <lineage>
        <taxon>Archaea</taxon>
        <taxon>Thermoproteota</taxon>
        <taxon>Thermoprotei</taxon>
        <taxon>Desulfurococcales</taxon>
        <taxon>Desulfurococcaceae</taxon>
        <taxon>Ignicoccus</taxon>
    </lineage>
</organism>
<evidence type="ECO:0000313" key="3">
    <source>
        <dbReference type="EMBL" id="ALU11730.1"/>
    </source>
</evidence>
<dbReference type="PANTHER" id="PTHR43513:SF3">
    <property type="entry name" value="DIHYDROOROTATE DEHYDROGENASE B (NAD(+)), ELECTRON TRANSFER SUBUNIT-RELATED"/>
    <property type="match status" value="1"/>
</dbReference>
<feature type="binding site" evidence="2">
    <location>
        <position position="200"/>
    </location>
    <ligand>
        <name>[2Fe-2S] cluster</name>
        <dbReference type="ChEBI" id="CHEBI:190135"/>
    </ligand>
</feature>
<dbReference type="PANTHER" id="PTHR43513">
    <property type="entry name" value="DIHYDROOROTATE DEHYDROGENASE B (NAD(+)), ELECTRON TRANSFER SUBUNIT"/>
    <property type="match status" value="1"/>
</dbReference>
<dbReference type="PROSITE" id="PS00197">
    <property type="entry name" value="2FE2S_FER_1"/>
    <property type="match status" value="1"/>
</dbReference>
<accession>A0A0U2VC96</accession>
<dbReference type="InterPro" id="IPR039261">
    <property type="entry name" value="FNR_nucleotide-bd"/>
</dbReference>
<dbReference type="Gene3D" id="3.40.50.80">
    <property type="entry name" value="Nucleotide-binding domain of ferredoxin-NADP reductase (FNR) module"/>
    <property type="match status" value="1"/>
</dbReference>
<dbReference type="GO" id="GO:0051537">
    <property type="term" value="F:2 iron, 2 sulfur cluster binding"/>
    <property type="evidence" value="ECO:0007669"/>
    <property type="project" value="UniProtKB-KW"/>
</dbReference>
<evidence type="ECO:0000313" key="4">
    <source>
        <dbReference type="Proteomes" id="UP000060778"/>
    </source>
</evidence>
<dbReference type="InterPro" id="IPR050353">
    <property type="entry name" value="PyrK_electron_transfer"/>
</dbReference>
<dbReference type="OrthoDB" id="35401at2157"/>
<keyword evidence="4" id="KW-1185">Reference proteome</keyword>
<dbReference type="SUPFAM" id="SSF63380">
    <property type="entry name" value="Riboflavin synthase domain-like"/>
    <property type="match status" value="1"/>
</dbReference>
<dbReference type="InterPro" id="IPR006058">
    <property type="entry name" value="2Fe2S_fd_BS"/>
</dbReference>
<feature type="binding site" evidence="1">
    <location>
        <begin position="62"/>
        <end position="64"/>
    </location>
    <ligand>
        <name>FAD</name>
        <dbReference type="ChEBI" id="CHEBI:57692"/>
    </ligand>
</feature>